<reference evidence="1 2" key="1">
    <citation type="journal article" date="2015" name="Proc. Natl. Acad. Sci. U.S.A.">
        <title>The resurrection genome of Boea hygrometrica: A blueprint for survival of dehydration.</title>
        <authorList>
            <person name="Xiao L."/>
            <person name="Yang G."/>
            <person name="Zhang L."/>
            <person name="Yang X."/>
            <person name="Zhao S."/>
            <person name="Ji Z."/>
            <person name="Zhou Q."/>
            <person name="Hu M."/>
            <person name="Wang Y."/>
            <person name="Chen M."/>
            <person name="Xu Y."/>
            <person name="Jin H."/>
            <person name="Xiao X."/>
            <person name="Hu G."/>
            <person name="Bao F."/>
            <person name="Hu Y."/>
            <person name="Wan P."/>
            <person name="Li L."/>
            <person name="Deng X."/>
            <person name="Kuang T."/>
            <person name="Xiang C."/>
            <person name="Zhu J.K."/>
            <person name="Oliver M.J."/>
            <person name="He Y."/>
        </authorList>
    </citation>
    <scope>NUCLEOTIDE SEQUENCE [LARGE SCALE GENOMIC DNA]</scope>
    <source>
        <strain evidence="2">cv. XS01</strain>
    </source>
</reference>
<dbReference type="Proteomes" id="UP000250235">
    <property type="component" value="Unassembled WGS sequence"/>
</dbReference>
<dbReference type="EMBL" id="KQ990615">
    <property type="protein sequence ID" value="KZV52852.1"/>
    <property type="molecule type" value="Genomic_DNA"/>
</dbReference>
<protein>
    <submittedName>
        <fullName evidence="1">Uncharacterized protein</fullName>
    </submittedName>
</protein>
<organism evidence="1 2">
    <name type="scientific">Dorcoceras hygrometricum</name>
    <dbReference type="NCBI Taxonomy" id="472368"/>
    <lineage>
        <taxon>Eukaryota</taxon>
        <taxon>Viridiplantae</taxon>
        <taxon>Streptophyta</taxon>
        <taxon>Embryophyta</taxon>
        <taxon>Tracheophyta</taxon>
        <taxon>Spermatophyta</taxon>
        <taxon>Magnoliopsida</taxon>
        <taxon>eudicotyledons</taxon>
        <taxon>Gunneridae</taxon>
        <taxon>Pentapetalae</taxon>
        <taxon>asterids</taxon>
        <taxon>lamiids</taxon>
        <taxon>Lamiales</taxon>
        <taxon>Gesneriaceae</taxon>
        <taxon>Didymocarpoideae</taxon>
        <taxon>Trichosporeae</taxon>
        <taxon>Loxocarpinae</taxon>
        <taxon>Dorcoceras</taxon>
    </lineage>
</organism>
<evidence type="ECO:0000313" key="2">
    <source>
        <dbReference type="Proteomes" id="UP000250235"/>
    </source>
</evidence>
<keyword evidence="2" id="KW-1185">Reference proteome</keyword>
<gene>
    <name evidence="1" type="ORF">F511_38476</name>
</gene>
<evidence type="ECO:0000313" key="1">
    <source>
        <dbReference type="EMBL" id="KZV52852.1"/>
    </source>
</evidence>
<name>A0A2Z7D078_9LAMI</name>
<proteinExistence type="predicted"/>
<sequence length="271" mass="30670">MYDEVMDPYDHDMVKWQHRGVRDPEETLSRARKKNTKSYSTNSSTLPSSFVVAAAACRRRYLFRPSRRGDFVREIFVGFLVQTGEGVEILVVDWIRRRSSRSTVEELVGARRLDAIKSNQLGSFLSDSVVSRNKVILCGISVIQAAEQILANASGRISLEGFDLYNSCTNPLLRPAAKRTPSNQRYTDPHPGSYYNYSSTFTTHRPATWFVLQQFMNSGGCAILALNSRDPQPRELLATNDTQTRILDRITTIPVLLRHTDPQPGSYYNSL</sequence>
<accession>A0A2Z7D078</accession>
<dbReference type="AlphaFoldDB" id="A0A2Z7D078"/>